<keyword evidence="2" id="KW-1185">Reference proteome</keyword>
<accession>I3D2T8</accession>
<dbReference type="AlphaFoldDB" id="I3D2T8"/>
<dbReference type="PATRIC" id="fig|859350.6.peg.1063"/>
<protein>
    <submittedName>
        <fullName evidence="1">Uncharacterized protein</fullName>
    </submittedName>
</protein>
<name>I3D2T8_9ARCH</name>
<proteinExistence type="predicted"/>
<gene>
    <name evidence="1" type="ORF">BD31_I0137</name>
</gene>
<evidence type="ECO:0000313" key="1">
    <source>
        <dbReference type="EMBL" id="EIJ66031.1"/>
    </source>
</evidence>
<organism evidence="1 2">
    <name type="scientific">Candidatus Nitrosopumilus salarius BD31</name>
    <dbReference type="NCBI Taxonomy" id="859350"/>
    <lineage>
        <taxon>Archaea</taxon>
        <taxon>Nitrososphaerota</taxon>
        <taxon>Nitrososphaeria</taxon>
        <taxon>Nitrosopumilales</taxon>
        <taxon>Nitrosopumilaceae</taxon>
        <taxon>Nitrosopumilus</taxon>
    </lineage>
</organism>
<dbReference type="EMBL" id="AEXL02000090">
    <property type="protein sequence ID" value="EIJ66031.1"/>
    <property type="molecule type" value="Genomic_DNA"/>
</dbReference>
<evidence type="ECO:0000313" key="2">
    <source>
        <dbReference type="Proteomes" id="UP000003423"/>
    </source>
</evidence>
<sequence length="359" mass="41731">MNKVIFMIFGLVIIGSFNIQNISAHSPDFEVKTSEDVLRFCEFFYDEYQLLGVYALADLHQNFPNLRLCTILYNHIAWNSSHPGRNLVLIAEIEKFLVDSSYIKERHVGYSDTIPDWIKRESRLWINNENQDKGFAFSIRTLLEAGVIKLEPSERKCINERLCFQEDDYIKYSHFDKFGNGDTIKHTVKSINDDEIILNIEKISDEGAINEEMILSKNGTNKSNECCNYEFLIPMPIEIGTNISKSMKIVATTTYILDNQVRESWLARDSTGQNVKIIDKKTGLVFSYEFHETEVLRVGEKTNITDTNFFDTKYDMALHQTVIPKWWKTTTAWLLDEKISESEYLRAIENLISRNIIRV</sequence>
<reference evidence="1 2" key="1">
    <citation type="journal article" date="2012" name="J. Bacteriol.">
        <title>Genome sequence of "Candidatus Nitrosopumilus salaria" BD31, an ammonia-oxidizing archaeon from the San Francisco Bay estuary.</title>
        <authorList>
            <person name="Mosier A.C."/>
            <person name="Allen E.E."/>
            <person name="Kim M."/>
            <person name="Ferriera S."/>
            <person name="Francis C.A."/>
        </authorList>
    </citation>
    <scope>NUCLEOTIDE SEQUENCE [LARGE SCALE GENOMIC DNA]</scope>
    <source>
        <strain evidence="1 2">BD31</strain>
    </source>
</reference>
<dbReference type="Proteomes" id="UP000003423">
    <property type="component" value="Unassembled WGS sequence"/>
</dbReference>
<comment type="caution">
    <text evidence="1">The sequence shown here is derived from an EMBL/GenBank/DDBJ whole genome shotgun (WGS) entry which is preliminary data.</text>
</comment>